<dbReference type="RefSeq" id="WP_005903765.1">
    <property type="nucleotide sequence ID" value="NZ_AQGQ01000096.1"/>
</dbReference>
<dbReference type="AlphaFoldDB" id="R1H1S9"/>
<keyword evidence="3" id="KW-1185">Reference proteome</keyword>
<dbReference type="PATRIC" id="fig|1268236.3.peg.2667"/>
<feature type="chain" id="PRO_5004349870" evidence="1">
    <location>
        <begin position="23"/>
        <end position="220"/>
    </location>
</feature>
<feature type="signal peptide" evidence="1">
    <location>
        <begin position="1"/>
        <end position="22"/>
    </location>
</feature>
<organism evidence="2 3">
    <name type="scientific">Aeromonas molluscorum 848</name>
    <dbReference type="NCBI Taxonomy" id="1268236"/>
    <lineage>
        <taxon>Bacteria</taxon>
        <taxon>Pseudomonadati</taxon>
        <taxon>Pseudomonadota</taxon>
        <taxon>Gammaproteobacteria</taxon>
        <taxon>Aeromonadales</taxon>
        <taxon>Aeromonadaceae</taxon>
        <taxon>Aeromonas</taxon>
    </lineage>
</organism>
<protein>
    <submittedName>
        <fullName evidence="2">Uncharacterized protein</fullName>
    </submittedName>
</protein>
<dbReference type="Gene3D" id="3.40.50.2300">
    <property type="match status" value="1"/>
</dbReference>
<comment type="caution">
    <text evidence="2">The sequence shown here is derived from an EMBL/GenBank/DDBJ whole genome shotgun (WGS) entry which is preliminary data.</text>
</comment>
<proteinExistence type="predicted"/>
<sequence length="220" mass="23136">MNNLHSVWLACLFAGLTGPALAASDPLANLSEHFAPELGDSELANLRGRYAGPQGIRYFGIEFISTLTTAQAQQTAAMNLTLSVIQNHPNLDIRIKSDAKTAVSAAPAASNINGSGLVQVVQLQGSGNSSVNQTGITFTAPPTTGQSVNAGNYESQGALGTASYRVSGNYAGLQLNSADGHVQLEQSLRGDNFSRGLLQLNRVRGDGLQALNQTRIWLSR</sequence>
<dbReference type="EMBL" id="AQGQ01000096">
    <property type="protein sequence ID" value="EOD54581.1"/>
    <property type="molecule type" value="Genomic_DNA"/>
</dbReference>
<keyword evidence="1" id="KW-0732">Signal</keyword>
<gene>
    <name evidence="2" type="ORF">G113_13569</name>
</gene>
<evidence type="ECO:0000313" key="3">
    <source>
        <dbReference type="Proteomes" id="UP000013526"/>
    </source>
</evidence>
<name>R1H1S9_9GAMM</name>
<reference evidence="2 3" key="1">
    <citation type="journal article" date="2013" name="Genome Announc.">
        <title>Draft Genome Sequence of Aeromonas molluscorum Strain 848TT, Isolated from Bivalve Molluscs.</title>
        <authorList>
            <person name="Spataro N."/>
            <person name="Farfan M."/>
            <person name="Albarral V."/>
            <person name="Sanglas A."/>
            <person name="Loren J.G."/>
            <person name="Fuste M.C."/>
            <person name="Bosch E."/>
        </authorList>
    </citation>
    <scope>NUCLEOTIDE SEQUENCE [LARGE SCALE GENOMIC DNA]</scope>
    <source>
        <strain evidence="2 3">848</strain>
    </source>
</reference>
<dbReference type="OrthoDB" id="5585636at2"/>
<dbReference type="Proteomes" id="UP000013526">
    <property type="component" value="Unassembled WGS sequence"/>
</dbReference>
<evidence type="ECO:0000313" key="2">
    <source>
        <dbReference type="EMBL" id="EOD54581.1"/>
    </source>
</evidence>
<evidence type="ECO:0000256" key="1">
    <source>
        <dbReference type="SAM" id="SignalP"/>
    </source>
</evidence>
<accession>R1H1S9</accession>